<evidence type="ECO:0000313" key="1">
    <source>
        <dbReference type="EMBL" id="CAG8646746.1"/>
    </source>
</evidence>
<organism evidence="1 2">
    <name type="scientific">Funneliformis mosseae</name>
    <name type="common">Endomycorrhizal fungus</name>
    <name type="synonym">Glomus mosseae</name>
    <dbReference type="NCBI Taxonomy" id="27381"/>
    <lineage>
        <taxon>Eukaryota</taxon>
        <taxon>Fungi</taxon>
        <taxon>Fungi incertae sedis</taxon>
        <taxon>Mucoromycota</taxon>
        <taxon>Glomeromycotina</taxon>
        <taxon>Glomeromycetes</taxon>
        <taxon>Glomerales</taxon>
        <taxon>Glomeraceae</taxon>
        <taxon>Funneliformis</taxon>
    </lineage>
</organism>
<evidence type="ECO:0000313" key="2">
    <source>
        <dbReference type="Proteomes" id="UP000789375"/>
    </source>
</evidence>
<protein>
    <submittedName>
        <fullName evidence="1">13852_t:CDS:1</fullName>
    </submittedName>
</protein>
<dbReference type="AlphaFoldDB" id="A0A9N9DNP8"/>
<keyword evidence="2" id="KW-1185">Reference proteome</keyword>
<dbReference type="EMBL" id="CAJVPP010004259">
    <property type="protein sequence ID" value="CAG8646746.1"/>
    <property type="molecule type" value="Genomic_DNA"/>
</dbReference>
<gene>
    <name evidence="1" type="ORF">FMOSSE_LOCUS11269</name>
</gene>
<dbReference type="Proteomes" id="UP000789375">
    <property type="component" value="Unassembled WGS sequence"/>
</dbReference>
<proteinExistence type="predicted"/>
<reference evidence="1" key="1">
    <citation type="submission" date="2021-06" db="EMBL/GenBank/DDBJ databases">
        <authorList>
            <person name="Kallberg Y."/>
            <person name="Tangrot J."/>
            <person name="Rosling A."/>
        </authorList>
    </citation>
    <scope>NUCLEOTIDE SEQUENCE</scope>
    <source>
        <strain evidence="1">87-6 pot B 2015</strain>
    </source>
</reference>
<sequence length="40" mass="4463">VKLPSGSLLQQIGAPPPLGWSWWTWRENGWGAKDVLNAFV</sequence>
<comment type="caution">
    <text evidence="1">The sequence shown here is derived from an EMBL/GenBank/DDBJ whole genome shotgun (WGS) entry which is preliminary data.</text>
</comment>
<name>A0A9N9DNP8_FUNMO</name>
<feature type="non-terminal residue" evidence="1">
    <location>
        <position position="1"/>
    </location>
</feature>
<accession>A0A9N9DNP8</accession>